<comment type="similarity">
    <text evidence="1">Belongs to the glycosyl hydrolase 38 family.</text>
</comment>
<keyword evidence="3" id="KW-0378">Hydrolase</keyword>
<evidence type="ECO:0000256" key="3">
    <source>
        <dbReference type="ARBA" id="ARBA00022801"/>
    </source>
</evidence>
<dbReference type="Pfam" id="PF01074">
    <property type="entry name" value="Glyco_hydro_38N"/>
    <property type="match status" value="1"/>
</dbReference>
<dbReference type="KEGG" id="pbk:Back11_50120"/>
<dbReference type="Gene3D" id="2.70.98.30">
    <property type="entry name" value="Golgi alpha-mannosidase II, domain 4"/>
    <property type="match status" value="1"/>
</dbReference>
<dbReference type="GO" id="GO:0030246">
    <property type="term" value="F:carbohydrate binding"/>
    <property type="evidence" value="ECO:0007669"/>
    <property type="project" value="InterPro"/>
</dbReference>
<accession>A0A3G9IXP8</accession>
<name>A0A3G9IXP8_9BACL</name>
<sequence>MAKKIVHIISHSHWDREWYMPFEKFRIRLVDLIDRTLELLESKEGGFQYFHLDGHVLLVDDYLEIRPEQEQRLRKLVEAGKLYIGPWYVLQDAFLTSGEAQIRNLQFGIQRSEQLGSATKVGYFPDTFGNISQSAQLLQGFEIHTAVFGRGINSVAENNTLTNDQNSGYHSELWWESPDGSKVLSVFMANWYHNGMELPTEPKAALARAEVILNNVQKYSTSQHLLLMNGCDHQPVQSDVGAAIRTLNEVMPDYTFIHSNFPLYLDSLQNDIRPWETVQGELISEFTDGWSTLVNTASSRMYLKQWNVKVQTELERWVEPFAAIADQQGRDYPAALVRYAWKLLLQNHPHDSICGCSVDEVHDEMVTRYRKAMQVAETLSSKALEFIAANVDTGNLDSAGIPLIVFNPLGWERNEWVDALIDVETELPLKRYALLDIHGNEVDYECEDLGIVNGFTLPDEVFRIPWQKRRYKLSFKASRVPSLGHTTYLFTNRTSAPSAEDAVQEQSACRVTNGSALMENDYYSIEVCPKGLVSIKDKITGKTFHDLLTLEDSGDIGNEYLYRNAEGAEPIVSGNDRVEMKLLSTGSISKLSIKHVLKLPAEREGNVRSMRMRDQVVVIDISLPMNARRIDVEVKLDNRIKDHRLRVLFPTDLNTEFVHADAPFDVVRRNIKPWGERTNPSNCERMQSFFDLSDGKDGMMIVSSGLPEYEVLRDGRNTMALTLLRCVGELGDWNYFPTPGAQCLGDYSARFSIISHKGDYRSALQQAYEFNVPMRVVPAEVHSGTIAPELSWVKLSAEPSVQLTALKKADTCDGLTLRFVNLSDREENIQVSGELCKNAIGANETLLNEKNIRPIEGVDESLKATVPAKRMSTFILEGSKSNRK</sequence>
<dbReference type="EMBL" id="AP019308">
    <property type="protein sequence ID" value="BBH23667.1"/>
    <property type="molecule type" value="Genomic_DNA"/>
</dbReference>
<dbReference type="Gene3D" id="1.20.1270.50">
    <property type="entry name" value="Glycoside hydrolase family 38, central domain"/>
    <property type="match status" value="1"/>
</dbReference>
<evidence type="ECO:0000313" key="6">
    <source>
        <dbReference type="Proteomes" id="UP000275368"/>
    </source>
</evidence>
<dbReference type="InterPro" id="IPR011682">
    <property type="entry name" value="Glyco_hydro_38_C"/>
</dbReference>
<dbReference type="Gene3D" id="3.20.110.10">
    <property type="entry name" value="Glycoside hydrolase 38, N terminal domain"/>
    <property type="match status" value="1"/>
</dbReference>
<dbReference type="Pfam" id="PF18438">
    <property type="entry name" value="Glyco_hydro_38"/>
    <property type="match status" value="1"/>
</dbReference>
<proteinExistence type="inferred from homology"/>
<dbReference type="SUPFAM" id="SSF74650">
    <property type="entry name" value="Galactose mutarotase-like"/>
    <property type="match status" value="1"/>
</dbReference>
<dbReference type="SMART" id="SM00872">
    <property type="entry name" value="Alpha-mann_mid"/>
    <property type="match status" value="1"/>
</dbReference>
<dbReference type="InterPro" id="IPR041147">
    <property type="entry name" value="GH38_C"/>
</dbReference>
<gene>
    <name evidence="5" type="ORF">Back11_50120</name>
</gene>
<dbReference type="OrthoDB" id="9764050at2"/>
<dbReference type="Pfam" id="PF09261">
    <property type="entry name" value="Alpha-mann_mid"/>
    <property type="match status" value="1"/>
</dbReference>
<dbReference type="AlphaFoldDB" id="A0A3G9IXP8"/>
<dbReference type="InterPro" id="IPR037094">
    <property type="entry name" value="Glyco_hydro_38_cen_sf"/>
</dbReference>
<reference evidence="5 6" key="1">
    <citation type="submission" date="2018-11" db="EMBL/GenBank/DDBJ databases">
        <title>Complete genome sequence of Paenibacillus baekrokdamisoli strain KCTC 33723.</title>
        <authorList>
            <person name="Kang S.W."/>
            <person name="Lee K.C."/>
            <person name="Kim K.K."/>
            <person name="Kim J.S."/>
            <person name="Kim D.S."/>
            <person name="Ko S.H."/>
            <person name="Yang S.H."/>
            <person name="Lee J.S."/>
        </authorList>
    </citation>
    <scope>NUCLEOTIDE SEQUENCE [LARGE SCALE GENOMIC DNA]</scope>
    <source>
        <strain evidence="5 6">KCTC 33723</strain>
    </source>
</reference>
<dbReference type="GO" id="GO:0009313">
    <property type="term" value="P:oligosaccharide catabolic process"/>
    <property type="evidence" value="ECO:0007669"/>
    <property type="project" value="TreeGrafter"/>
</dbReference>
<dbReference type="SUPFAM" id="SSF88688">
    <property type="entry name" value="Families 57/38 glycoside transferase middle domain"/>
    <property type="match status" value="1"/>
</dbReference>
<keyword evidence="6" id="KW-1185">Reference proteome</keyword>
<keyword evidence="4" id="KW-0326">Glycosidase</keyword>
<dbReference type="InterPro" id="IPR011330">
    <property type="entry name" value="Glyco_hydro/deAcase_b/a-brl"/>
</dbReference>
<dbReference type="InterPro" id="IPR011013">
    <property type="entry name" value="Gal_mutarotase_sf_dom"/>
</dbReference>
<dbReference type="CDD" id="cd10814">
    <property type="entry name" value="GH38N_AMII_SpGH38_like"/>
    <property type="match status" value="1"/>
</dbReference>
<dbReference type="InterPro" id="IPR027291">
    <property type="entry name" value="Glyco_hydro_38_N_sf"/>
</dbReference>
<dbReference type="Gene3D" id="2.60.40.2210">
    <property type="match status" value="1"/>
</dbReference>
<evidence type="ECO:0000256" key="2">
    <source>
        <dbReference type="ARBA" id="ARBA00022723"/>
    </source>
</evidence>
<keyword evidence="2" id="KW-0479">Metal-binding</keyword>
<evidence type="ECO:0000256" key="4">
    <source>
        <dbReference type="ARBA" id="ARBA00023295"/>
    </source>
</evidence>
<evidence type="ECO:0000256" key="1">
    <source>
        <dbReference type="ARBA" id="ARBA00009792"/>
    </source>
</evidence>
<dbReference type="GO" id="GO:0004559">
    <property type="term" value="F:alpha-mannosidase activity"/>
    <property type="evidence" value="ECO:0007669"/>
    <property type="project" value="InterPro"/>
</dbReference>
<dbReference type="Pfam" id="PF07748">
    <property type="entry name" value="Glyco_hydro_38C"/>
    <property type="match status" value="1"/>
</dbReference>
<dbReference type="PANTHER" id="PTHR46017:SF2">
    <property type="entry name" value="MANNOSYLGLYCERATE HYDROLASE"/>
    <property type="match status" value="1"/>
</dbReference>
<dbReference type="InterPro" id="IPR000602">
    <property type="entry name" value="Glyco_hydro_38_N"/>
</dbReference>
<dbReference type="InterPro" id="IPR028995">
    <property type="entry name" value="Glyco_hydro_57/38_cen_sf"/>
</dbReference>
<dbReference type="InterPro" id="IPR015341">
    <property type="entry name" value="Glyco_hydro_38_cen"/>
</dbReference>
<dbReference type="Proteomes" id="UP000275368">
    <property type="component" value="Chromosome"/>
</dbReference>
<dbReference type="GO" id="GO:0006013">
    <property type="term" value="P:mannose metabolic process"/>
    <property type="evidence" value="ECO:0007669"/>
    <property type="project" value="InterPro"/>
</dbReference>
<evidence type="ECO:0000313" key="5">
    <source>
        <dbReference type="EMBL" id="BBH23667.1"/>
    </source>
</evidence>
<dbReference type="InterPro" id="IPR041509">
    <property type="entry name" value="GH38_beta-1"/>
</dbReference>
<dbReference type="Pfam" id="PF17677">
    <property type="entry name" value="Glyco_hydro38C2"/>
    <property type="match status" value="1"/>
</dbReference>
<organism evidence="5 6">
    <name type="scientific">Paenibacillus baekrokdamisoli</name>
    <dbReference type="NCBI Taxonomy" id="1712516"/>
    <lineage>
        <taxon>Bacteria</taxon>
        <taxon>Bacillati</taxon>
        <taxon>Bacillota</taxon>
        <taxon>Bacilli</taxon>
        <taxon>Bacillales</taxon>
        <taxon>Paenibacillaceae</taxon>
        <taxon>Paenibacillus</taxon>
    </lineage>
</organism>
<protein>
    <submittedName>
        <fullName evidence="5">Alpha-mannosidase</fullName>
    </submittedName>
</protein>
<dbReference type="GO" id="GO:0046872">
    <property type="term" value="F:metal ion binding"/>
    <property type="evidence" value="ECO:0007669"/>
    <property type="project" value="UniProtKB-KW"/>
</dbReference>
<dbReference type="PANTHER" id="PTHR46017">
    <property type="entry name" value="ALPHA-MANNOSIDASE 2C1"/>
    <property type="match status" value="1"/>
</dbReference>
<dbReference type="SUPFAM" id="SSF88713">
    <property type="entry name" value="Glycoside hydrolase/deacetylase"/>
    <property type="match status" value="1"/>
</dbReference>
<dbReference type="RefSeq" id="WP_125663350.1">
    <property type="nucleotide sequence ID" value="NZ_AP019308.1"/>
</dbReference>